<protein>
    <submittedName>
        <fullName evidence="2">UDP-N-acetylglucosamine 2-epimerase (Hydrolyzing)</fullName>
        <ecNumber evidence="2">3.2.1.183</ecNumber>
    </submittedName>
</protein>
<dbReference type="PANTHER" id="PTHR43174:SF3">
    <property type="entry name" value="UDP-N-ACETYLGLUCOSAMINE 2-EPIMERASE"/>
    <property type="match status" value="1"/>
</dbReference>
<proteinExistence type="predicted"/>
<dbReference type="Gene3D" id="3.40.50.2000">
    <property type="entry name" value="Glycogen Phosphorylase B"/>
    <property type="match status" value="2"/>
</dbReference>
<dbReference type="PANTHER" id="PTHR43174">
    <property type="entry name" value="UDP-N-ACETYLGLUCOSAMINE 2-EPIMERASE"/>
    <property type="match status" value="1"/>
</dbReference>
<dbReference type="GO" id="GO:0004553">
    <property type="term" value="F:hydrolase activity, hydrolyzing O-glycosyl compounds"/>
    <property type="evidence" value="ECO:0007669"/>
    <property type="project" value="InterPro"/>
</dbReference>
<comment type="caution">
    <text evidence="2">The sequence shown here is derived from an EMBL/GenBank/DDBJ whole genome shotgun (WGS) entry which is preliminary data.</text>
</comment>
<dbReference type="EMBL" id="AAKSZQ010000001">
    <property type="protein sequence ID" value="ECV1058747.1"/>
    <property type="molecule type" value="Genomic_DNA"/>
</dbReference>
<dbReference type="InterPro" id="IPR020004">
    <property type="entry name" value="UDP-GlcNAc_Epase"/>
</dbReference>
<dbReference type="EC" id="3.2.1.183" evidence="2"/>
<keyword evidence="2" id="KW-0378">Hydrolase</keyword>
<dbReference type="InterPro" id="IPR029767">
    <property type="entry name" value="WecB-like"/>
</dbReference>
<dbReference type="InterPro" id="IPR003331">
    <property type="entry name" value="UDP_GlcNAc_Epimerase_2_dom"/>
</dbReference>
<gene>
    <name evidence="2" type="primary">neuC</name>
    <name evidence="2" type="ORF">F2N15_00805</name>
</gene>
<evidence type="ECO:0000313" key="2">
    <source>
        <dbReference type="EMBL" id="ECV1058747.1"/>
    </source>
</evidence>
<accession>A0A6C7UHQ9</accession>
<dbReference type="NCBIfam" id="TIGR03568">
    <property type="entry name" value="NeuC_NnaA"/>
    <property type="match status" value="1"/>
</dbReference>
<dbReference type="SUPFAM" id="SSF53756">
    <property type="entry name" value="UDP-Glycosyltransferase/glycogen phosphorylase"/>
    <property type="match status" value="1"/>
</dbReference>
<evidence type="ECO:0000259" key="1">
    <source>
        <dbReference type="Pfam" id="PF02350"/>
    </source>
</evidence>
<dbReference type="GO" id="GO:0006047">
    <property type="term" value="P:UDP-N-acetylglucosamine metabolic process"/>
    <property type="evidence" value="ECO:0007669"/>
    <property type="project" value="InterPro"/>
</dbReference>
<sequence length="372" mass="42481">MKKIVFVSGTRADFSKIKSLMMKIENSNEFELFIFATGMHMSKKFGSTYIEIEKCGFKNIYKYINHDKYYQTDKALASTIDGFSKFIHEVEPDLIVVHGDRIEPLAAAVVGSLNNILVAHIEGGELSGTIDESLRHAISKLAHIHLVNDELAKKRLIQMGEDEKSIFIIGSPDLELLNNNISLDEVKKYYDINFENYAIAMFHPVTTEISSLYKQSEEFVNALIKSEKNYIVIYPNNDLGFELILQNYEKIKNNDKFKIFPSLRFEYFISLLKNADFIIGNSSCILKEALYLGTNGILVGTRQDGREGSQKVLKVSAKGDEILKAIKQIHQKQNFSITKLEILDSSKIFFEYLQSEKFFESNKQKAFKDLAL</sequence>
<name>A0A6C7UHQ9_CAMJU</name>
<dbReference type="Pfam" id="PF02350">
    <property type="entry name" value="Epimerase_2"/>
    <property type="match status" value="1"/>
</dbReference>
<dbReference type="AlphaFoldDB" id="A0A6C7UHQ9"/>
<feature type="domain" description="UDP-N-acetylglucosamine 2-epimerase" evidence="1">
    <location>
        <begin position="23"/>
        <end position="332"/>
    </location>
</feature>
<keyword evidence="2" id="KW-0326">Glycosidase</keyword>
<organism evidence="2">
    <name type="scientific">Campylobacter jejuni</name>
    <dbReference type="NCBI Taxonomy" id="197"/>
    <lineage>
        <taxon>Bacteria</taxon>
        <taxon>Pseudomonadati</taxon>
        <taxon>Campylobacterota</taxon>
        <taxon>Epsilonproteobacteria</taxon>
        <taxon>Campylobacterales</taxon>
        <taxon>Campylobacteraceae</taxon>
        <taxon>Campylobacter</taxon>
    </lineage>
</organism>
<reference evidence="2" key="1">
    <citation type="submission" date="2019-09" db="EMBL/GenBank/DDBJ databases">
        <authorList>
            <consortium name="GenomeTrakr network: Whole genome sequencing for foodborne pathogen traceback"/>
        </authorList>
    </citation>
    <scope>NUCLEOTIDE SEQUENCE</scope>
    <source>
        <strain evidence="2">TTU_586</strain>
    </source>
</reference>